<comment type="caution">
    <text evidence="2">The sequence shown here is derived from an EMBL/GenBank/DDBJ whole genome shotgun (WGS) entry which is preliminary data.</text>
</comment>
<feature type="compositionally biased region" description="Polar residues" evidence="1">
    <location>
        <begin position="94"/>
        <end position="104"/>
    </location>
</feature>
<proteinExistence type="predicted"/>
<name>A0AAN8PDE8_POLSC</name>
<evidence type="ECO:0000313" key="3">
    <source>
        <dbReference type="Proteomes" id="UP001372834"/>
    </source>
</evidence>
<dbReference type="Proteomes" id="UP001372834">
    <property type="component" value="Unassembled WGS sequence"/>
</dbReference>
<organism evidence="2 3">
    <name type="scientific">Polyplax serrata</name>
    <name type="common">Common mouse louse</name>
    <dbReference type="NCBI Taxonomy" id="468196"/>
    <lineage>
        <taxon>Eukaryota</taxon>
        <taxon>Metazoa</taxon>
        <taxon>Ecdysozoa</taxon>
        <taxon>Arthropoda</taxon>
        <taxon>Hexapoda</taxon>
        <taxon>Insecta</taxon>
        <taxon>Pterygota</taxon>
        <taxon>Neoptera</taxon>
        <taxon>Paraneoptera</taxon>
        <taxon>Psocodea</taxon>
        <taxon>Troctomorpha</taxon>
        <taxon>Phthiraptera</taxon>
        <taxon>Anoplura</taxon>
        <taxon>Polyplacidae</taxon>
        <taxon>Polyplax</taxon>
    </lineage>
</organism>
<dbReference type="EMBL" id="JAWJWE010000037">
    <property type="protein sequence ID" value="KAK6625034.1"/>
    <property type="molecule type" value="Genomic_DNA"/>
</dbReference>
<reference evidence="2 3" key="1">
    <citation type="submission" date="2023-10" db="EMBL/GenBank/DDBJ databases">
        <title>Genomes of two closely related lineages of the louse Polyplax serrata with different host specificities.</title>
        <authorList>
            <person name="Martinu J."/>
            <person name="Tarabai H."/>
            <person name="Stefka J."/>
            <person name="Hypsa V."/>
        </authorList>
    </citation>
    <scope>NUCLEOTIDE SEQUENCE [LARGE SCALE GENOMIC DNA]</scope>
    <source>
        <strain evidence="2">HR10_N</strain>
    </source>
</reference>
<gene>
    <name evidence="2" type="ORF">RUM43_005325</name>
</gene>
<evidence type="ECO:0000313" key="2">
    <source>
        <dbReference type="EMBL" id="KAK6625034.1"/>
    </source>
</evidence>
<sequence>MFQILSVVYFREVDNKRVLGSNPNFYSSDEPCTRDFYPEGTDTVHNYIYTKQHIKLIERKRVPWQGEEASLDDGLRSQKSSELTGLPLDPKPGQSLNKSNSNLVPVTPGKGKARRPTGNRLSLSTALPATIMAILILSLS</sequence>
<accession>A0AAN8PDE8</accession>
<evidence type="ECO:0000256" key="1">
    <source>
        <dbReference type="SAM" id="MobiDB-lite"/>
    </source>
</evidence>
<protein>
    <submittedName>
        <fullName evidence="2">Uncharacterized protein</fullName>
    </submittedName>
</protein>
<dbReference type="AlphaFoldDB" id="A0AAN8PDE8"/>
<feature type="region of interest" description="Disordered" evidence="1">
    <location>
        <begin position="67"/>
        <end position="121"/>
    </location>
</feature>